<dbReference type="EMBL" id="JAPXFL010000001">
    <property type="protein sequence ID" value="KAK9511753.1"/>
    <property type="molecule type" value="Genomic_DNA"/>
</dbReference>
<gene>
    <name evidence="2" type="ORF">O3M35_000356</name>
</gene>
<comment type="caution">
    <text evidence="2">The sequence shown here is derived from an EMBL/GenBank/DDBJ whole genome shotgun (WGS) entry which is preliminary data.</text>
</comment>
<dbReference type="Proteomes" id="UP001461498">
    <property type="component" value="Unassembled WGS sequence"/>
</dbReference>
<evidence type="ECO:0000259" key="1">
    <source>
        <dbReference type="PROSITE" id="PS50800"/>
    </source>
</evidence>
<dbReference type="PROSITE" id="PS50800">
    <property type="entry name" value="SAP"/>
    <property type="match status" value="1"/>
</dbReference>
<protein>
    <recommendedName>
        <fullName evidence="1">SAP domain-containing protein</fullName>
    </recommendedName>
</protein>
<dbReference type="Gene3D" id="1.10.720.30">
    <property type="entry name" value="SAP domain"/>
    <property type="match status" value="1"/>
</dbReference>
<proteinExistence type="predicted"/>
<evidence type="ECO:0000313" key="2">
    <source>
        <dbReference type="EMBL" id="KAK9511753.1"/>
    </source>
</evidence>
<sequence length="81" mass="9374">MKVVELKEELFKRGYKNTGNKIDLIERLKAVLILDNARNTNGESDEELDEEEDFLLTQIFYDKCCPSRALYGNPNNFIGDD</sequence>
<keyword evidence="3" id="KW-1185">Reference proteome</keyword>
<dbReference type="SUPFAM" id="SSF68906">
    <property type="entry name" value="SAP domain"/>
    <property type="match status" value="1"/>
</dbReference>
<reference evidence="2 3" key="1">
    <citation type="submission" date="2022-12" db="EMBL/GenBank/DDBJ databases">
        <title>Chromosome-level genome assembly of true bugs.</title>
        <authorList>
            <person name="Ma L."/>
            <person name="Li H."/>
        </authorList>
    </citation>
    <scope>NUCLEOTIDE SEQUENCE [LARGE SCALE GENOMIC DNA]</scope>
    <source>
        <strain evidence="2">Lab_2022b</strain>
    </source>
</reference>
<dbReference type="AlphaFoldDB" id="A0AAW1DLD5"/>
<feature type="domain" description="SAP" evidence="1">
    <location>
        <begin position="1"/>
        <end position="32"/>
    </location>
</feature>
<accession>A0AAW1DLD5</accession>
<evidence type="ECO:0000313" key="3">
    <source>
        <dbReference type="Proteomes" id="UP001461498"/>
    </source>
</evidence>
<dbReference type="InterPro" id="IPR036361">
    <property type="entry name" value="SAP_dom_sf"/>
</dbReference>
<organism evidence="2 3">
    <name type="scientific">Rhynocoris fuscipes</name>
    <dbReference type="NCBI Taxonomy" id="488301"/>
    <lineage>
        <taxon>Eukaryota</taxon>
        <taxon>Metazoa</taxon>
        <taxon>Ecdysozoa</taxon>
        <taxon>Arthropoda</taxon>
        <taxon>Hexapoda</taxon>
        <taxon>Insecta</taxon>
        <taxon>Pterygota</taxon>
        <taxon>Neoptera</taxon>
        <taxon>Paraneoptera</taxon>
        <taxon>Hemiptera</taxon>
        <taxon>Heteroptera</taxon>
        <taxon>Panheteroptera</taxon>
        <taxon>Cimicomorpha</taxon>
        <taxon>Reduviidae</taxon>
        <taxon>Harpactorinae</taxon>
        <taxon>Harpactorini</taxon>
        <taxon>Rhynocoris</taxon>
    </lineage>
</organism>
<dbReference type="InterPro" id="IPR003034">
    <property type="entry name" value="SAP_dom"/>
</dbReference>
<dbReference type="Pfam" id="PF02037">
    <property type="entry name" value="SAP"/>
    <property type="match status" value="1"/>
</dbReference>
<name>A0AAW1DLD5_9HEMI</name>